<reference evidence="13" key="3">
    <citation type="journal article" date="2019" name="BMC Res. Notes">
        <title>Complete genome sequence of the Sulfodiicoccus acidiphilus strain HS-1T, the first crenarchaeon that lacks polB3, isolated from an acidic hot spring in Ohwaku-dani, Hakone, Japan.</title>
        <authorList>
            <person name="Sakai H.D."/>
            <person name="Kurosawa N."/>
        </authorList>
    </citation>
    <scope>NUCLEOTIDE SEQUENCE</scope>
    <source>
        <strain evidence="13">HS-1</strain>
    </source>
</reference>
<dbReference type="EMBL" id="AP018553">
    <property type="protein sequence ID" value="BBD72824.1"/>
    <property type="molecule type" value="Genomic_DNA"/>
</dbReference>
<dbReference type="CDD" id="cd01997">
    <property type="entry name" value="GMP_synthase_C"/>
    <property type="match status" value="1"/>
</dbReference>
<keyword evidence="5 11" id="KW-0547">Nucleotide-binding</keyword>
<evidence type="ECO:0000259" key="12">
    <source>
        <dbReference type="PROSITE" id="PS51553"/>
    </source>
</evidence>
<dbReference type="EMBL" id="BMQS01000028">
    <property type="protein sequence ID" value="GGU04198.1"/>
    <property type="molecule type" value="Genomic_DNA"/>
</dbReference>
<dbReference type="Gene3D" id="3.40.50.620">
    <property type="entry name" value="HUPs"/>
    <property type="match status" value="1"/>
</dbReference>
<reference evidence="15" key="2">
    <citation type="submission" date="2018-04" db="EMBL/GenBank/DDBJ databases">
        <title>Complete genome sequence of Sulfodiicoccus acidiphilus strain HS-1.</title>
        <authorList>
            <person name="Sakai H.D."/>
            <person name="Kurosawa N."/>
        </authorList>
    </citation>
    <scope>NUCLEOTIDE SEQUENCE [LARGE SCALE GENOMIC DNA]</scope>
    <source>
        <strain evidence="15">HS-1</strain>
    </source>
</reference>
<evidence type="ECO:0000256" key="11">
    <source>
        <dbReference type="PROSITE-ProRule" id="PRU00886"/>
    </source>
</evidence>
<dbReference type="GO" id="GO:0003921">
    <property type="term" value="F:GMP synthase activity"/>
    <property type="evidence" value="ECO:0007669"/>
    <property type="project" value="InterPro"/>
</dbReference>
<dbReference type="InterPro" id="IPR025777">
    <property type="entry name" value="GMPS_ATP_PPase_dom"/>
</dbReference>
<dbReference type="KEGG" id="sacd:HS1genome_1213"/>
<feature type="domain" description="GMPS ATP-PPase" evidence="12">
    <location>
        <begin position="1"/>
        <end position="187"/>
    </location>
</feature>
<dbReference type="UniPathway" id="UPA00189">
    <property type="reaction ID" value="UER00296"/>
</dbReference>
<dbReference type="SUPFAM" id="SSF54810">
    <property type="entry name" value="GMP synthetase C-terminal dimerisation domain"/>
    <property type="match status" value="1"/>
</dbReference>
<dbReference type="OrthoDB" id="33844at2157"/>
<evidence type="ECO:0000256" key="4">
    <source>
        <dbReference type="ARBA" id="ARBA00022598"/>
    </source>
</evidence>
<comment type="pathway">
    <text evidence="2">Purine metabolism; GMP biosynthesis; GMP from XMP (L-Gln route): step 1/1.</text>
</comment>
<dbReference type="EC" id="6.3.5.2" evidence="3"/>
<dbReference type="Proteomes" id="UP000616143">
    <property type="component" value="Unassembled WGS sequence"/>
</dbReference>
<dbReference type="Gene3D" id="3.30.300.10">
    <property type="match status" value="1"/>
</dbReference>
<evidence type="ECO:0000256" key="2">
    <source>
        <dbReference type="ARBA" id="ARBA00005153"/>
    </source>
</evidence>
<evidence type="ECO:0000313" key="14">
    <source>
        <dbReference type="EMBL" id="GGU04198.1"/>
    </source>
</evidence>
<dbReference type="PANTHER" id="PTHR11922">
    <property type="entry name" value="GMP SYNTHASE-RELATED"/>
    <property type="match status" value="1"/>
</dbReference>
<evidence type="ECO:0000256" key="6">
    <source>
        <dbReference type="ARBA" id="ARBA00022749"/>
    </source>
</evidence>
<reference evidence="14" key="4">
    <citation type="submission" date="2020-09" db="EMBL/GenBank/DDBJ databases">
        <authorList>
            <person name="Sun Q."/>
            <person name="Ohkuma M."/>
        </authorList>
    </citation>
    <scope>NUCLEOTIDE SEQUENCE</scope>
    <source>
        <strain evidence="14">JCM 31740</strain>
    </source>
</reference>
<organism evidence="13 15">
    <name type="scientific">Sulfodiicoccus acidiphilus</name>
    <dbReference type="NCBI Taxonomy" id="1670455"/>
    <lineage>
        <taxon>Archaea</taxon>
        <taxon>Thermoproteota</taxon>
        <taxon>Thermoprotei</taxon>
        <taxon>Sulfolobales</taxon>
        <taxon>Sulfolobaceae</taxon>
        <taxon>Sulfodiicoccus</taxon>
    </lineage>
</organism>
<dbReference type="GO" id="GO:0005829">
    <property type="term" value="C:cytosol"/>
    <property type="evidence" value="ECO:0007669"/>
    <property type="project" value="TreeGrafter"/>
</dbReference>
<keyword evidence="4" id="KW-0436">Ligase</keyword>
<dbReference type="Pfam" id="PF00958">
    <property type="entry name" value="GMP_synt_C"/>
    <property type="match status" value="1"/>
</dbReference>
<evidence type="ECO:0000256" key="10">
    <source>
        <dbReference type="ARBA" id="ARBA00049404"/>
    </source>
</evidence>
<gene>
    <name evidence="14" type="ORF">GCM10007116_21120</name>
    <name evidence="13" type="ORF">HS1genome_1213</name>
</gene>
<proteinExistence type="predicted"/>
<dbReference type="Proteomes" id="UP000276741">
    <property type="component" value="Chromosome"/>
</dbReference>
<dbReference type="InterPro" id="IPR014729">
    <property type="entry name" value="Rossmann-like_a/b/a_fold"/>
</dbReference>
<dbReference type="GeneID" id="38666727"/>
<keyword evidence="6 11" id="KW-0332">GMP biosynthesis</keyword>
<sequence>MIEPKAFVEKAVAKLRSVEGRAVAAVSGGIDSTTAAILAYRALRERLTPVMIDTGFMRKGEVNSVSTALRPLIPIRVIDARKDFISQLYGKSDAEEKRKTFRELFYRKLGEVVKEVGATHLVQGTIAADWVETAGGIKTQHNVLLQLGLDPKELYGFSVVEPLVELYKDEVRAVARYLGVPEELVRRQPFPGPGLLVRVLGTISEEKLELCREANYLTENYLADLNFSQYFAVVFEAEGELRDGVKFYRVRATGVKGDNRVYGKIVSIGWNHKDLESVRQLVMKLSAGDVTHVMIKVAEGKGKYAIGIRAVTTDDFMTADFAKIPEERLMELGEALASIPQVGEVLYDVTSKPPATIELE</sequence>
<evidence type="ECO:0000256" key="8">
    <source>
        <dbReference type="ARBA" id="ARBA00022840"/>
    </source>
</evidence>
<dbReference type="SUPFAM" id="SSF52402">
    <property type="entry name" value="Adenine nucleotide alpha hydrolases-like"/>
    <property type="match status" value="1"/>
</dbReference>
<keyword evidence="7 11" id="KW-0658">Purine biosynthesis</keyword>
<dbReference type="PROSITE" id="PS51553">
    <property type="entry name" value="GMPS_ATP_PPASE"/>
    <property type="match status" value="1"/>
</dbReference>
<evidence type="ECO:0000313" key="15">
    <source>
        <dbReference type="Proteomes" id="UP000276741"/>
    </source>
</evidence>
<evidence type="ECO:0000256" key="1">
    <source>
        <dbReference type="ARBA" id="ARBA00002332"/>
    </source>
</evidence>
<dbReference type="AlphaFoldDB" id="A0A348B3S2"/>
<accession>A0A348B3S2</accession>
<comment type="catalytic activity">
    <reaction evidence="10">
        <text>XMP + L-glutamine + ATP + H2O = GMP + L-glutamate + AMP + diphosphate + 2 H(+)</text>
        <dbReference type="Rhea" id="RHEA:11680"/>
        <dbReference type="ChEBI" id="CHEBI:15377"/>
        <dbReference type="ChEBI" id="CHEBI:15378"/>
        <dbReference type="ChEBI" id="CHEBI:29985"/>
        <dbReference type="ChEBI" id="CHEBI:30616"/>
        <dbReference type="ChEBI" id="CHEBI:33019"/>
        <dbReference type="ChEBI" id="CHEBI:57464"/>
        <dbReference type="ChEBI" id="CHEBI:58115"/>
        <dbReference type="ChEBI" id="CHEBI:58359"/>
        <dbReference type="ChEBI" id="CHEBI:456215"/>
        <dbReference type="EC" id="6.3.5.2"/>
    </reaction>
</comment>
<keyword evidence="8 11" id="KW-0067">ATP-binding</keyword>
<feature type="binding site" evidence="11">
    <location>
        <begin position="27"/>
        <end position="33"/>
    </location>
    <ligand>
        <name>ATP</name>
        <dbReference type="ChEBI" id="CHEBI:30616"/>
    </ligand>
</feature>
<dbReference type="PANTHER" id="PTHR11922:SF2">
    <property type="entry name" value="GMP SYNTHASE [GLUTAMINE-HYDROLYZING]"/>
    <property type="match status" value="1"/>
</dbReference>
<dbReference type="RefSeq" id="WP_126450047.1">
    <property type="nucleotide sequence ID" value="NZ_AP018553.1"/>
</dbReference>
<evidence type="ECO:0000256" key="7">
    <source>
        <dbReference type="ARBA" id="ARBA00022755"/>
    </source>
</evidence>
<protein>
    <recommendedName>
        <fullName evidence="3">GMP synthase (glutamine-hydrolyzing)</fullName>
        <ecNumber evidence="3">6.3.5.2</ecNumber>
    </recommendedName>
    <alternativeName>
        <fullName evidence="9">GMP synthetase</fullName>
    </alternativeName>
</protein>
<dbReference type="GO" id="GO:0005524">
    <property type="term" value="F:ATP binding"/>
    <property type="evidence" value="ECO:0007669"/>
    <property type="project" value="UniProtKB-UniRule"/>
</dbReference>
<evidence type="ECO:0000313" key="13">
    <source>
        <dbReference type="EMBL" id="BBD72824.1"/>
    </source>
</evidence>
<reference evidence="14" key="1">
    <citation type="journal article" date="2014" name="Int. J. Syst. Evol. Microbiol.">
        <title>Complete genome sequence of Corynebacterium casei LMG S-19264T (=DSM 44701T), isolated from a smear-ripened cheese.</title>
        <authorList>
            <consortium name="US DOE Joint Genome Institute (JGI-PGF)"/>
            <person name="Walter F."/>
            <person name="Albersmeier A."/>
            <person name="Kalinowski J."/>
            <person name="Ruckert C."/>
        </authorList>
    </citation>
    <scope>NUCLEOTIDE SEQUENCE</scope>
    <source>
        <strain evidence="14">JCM 31740</strain>
    </source>
</reference>
<keyword evidence="15" id="KW-1185">Reference proteome</keyword>
<comment type="function">
    <text evidence="1">Catalyzes the synthesis of GMP from XMP.</text>
</comment>
<evidence type="ECO:0000256" key="9">
    <source>
        <dbReference type="ARBA" id="ARBA00030464"/>
    </source>
</evidence>
<name>A0A348B3S2_9CREN</name>
<evidence type="ECO:0000256" key="5">
    <source>
        <dbReference type="ARBA" id="ARBA00022741"/>
    </source>
</evidence>
<dbReference type="InterPro" id="IPR001674">
    <property type="entry name" value="GMP_synth_C"/>
</dbReference>
<evidence type="ECO:0000256" key="3">
    <source>
        <dbReference type="ARBA" id="ARBA00012746"/>
    </source>
</evidence>